<evidence type="ECO:0000256" key="7">
    <source>
        <dbReference type="PROSITE-ProRule" id="PRU01094"/>
    </source>
</evidence>
<reference evidence="10" key="1">
    <citation type="submission" date="2022-12" db="EMBL/GenBank/DDBJ databases">
        <authorList>
            <person name="Webb A."/>
        </authorList>
    </citation>
    <scope>NUCLEOTIDE SEQUENCE</scope>
    <source>
        <strain evidence="10">Pd1</strain>
    </source>
</reference>
<protein>
    <recommendedName>
        <fullName evidence="9">Letm1 RBD domain-containing protein</fullName>
    </recommendedName>
</protein>
<feature type="signal peptide" evidence="8">
    <location>
        <begin position="1"/>
        <end position="21"/>
    </location>
</feature>
<comment type="caution">
    <text evidence="10">The sequence shown here is derived from an EMBL/GenBank/DDBJ whole genome shotgun (WGS) entry which is preliminary data.</text>
</comment>
<keyword evidence="6" id="KW-0472">Membrane</keyword>
<dbReference type="Proteomes" id="UP001162029">
    <property type="component" value="Unassembled WGS sequence"/>
</dbReference>
<proteinExistence type="predicted"/>
<dbReference type="GO" id="GO:0030003">
    <property type="term" value="P:intracellular monoatomic cation homeostasis"/>
    <property type="evidence" value="ECO:0007669"/>
    <property type="project" value="TreeGrafter"/>
</dbReference>
<keyword evidence="4" id="KW-1133">Transmembrane helix</keyword>
<dbReference type="PANTHER" id="PTHR14009:SF1">
    <property type="entry name" value="MITOCHONDRIAL PROTON_CALCIUM EXCHANGER PROTEIN"/>
    <property type="match status" value="1"/>
</dbReference>
<evidence type="ECO:0000256" key="5">
    <source>
        <dbReference type="ARBA" id="ARBA00023128"/>
    </source>
</evidence>
<dbReference type="GO" id="GO:0005743">
    <property type="term" value="C:mitochondrial inner membrane"/>
    <property type="evidence" value="ECO:0007669"/>
    <property type="project" value="UniProtKB-SubCell"/>
</dbReference>
<keyword evidence="2" id="KW-0812">Transmembrane</keyword>
<evidence type="ECO:0000256" key="6">
    <source>
        <dbReference type="ARBA" id="ARBA00023136"/>
    </source>
</evidence>
<sequence length="312" mass="35990">MFAYLSLLSLYYALLQLHVDGSIFYQKLQKWLQPFVTGSKSLYHENKQAWTLRRRVQEAPNQSTLTRREMLLLRQAPRDLLKSLPLLVFFCVPLVGYAAPLLGYKFPKQLLPWQFWRPTQKTQFLHEDAKTRATMYPELVQLLLQIQHKDETLREMLTTGNNGLRPAQVVELKPFFEGPAALENLSDQHVYVLAEGSALFPSFAVLNKLLMQSQLQKKLERRMTELCADDQQLLKEGVEDLSLDELEFACHERGIVTQYGKIETLRNALKEWLSMYDTDHFDPASNPQKLPSSLLLHAPALTNFTNLENAKG</sequence>
<dbReference type="PANTHER" id="PTHR14009">
    <property type="entry name" value="LEUCINE ZIPPER-EF-HAND CONTAINING TRANSMEMBRANE PROTEIN"/>
    <property type="match status" value="1"/>
</dbReference>
<accession>A0AAV0V8E0</accession>
<gene>
    <name evidence="10" type="ORF">PDE001_LOCUS10506</name>
</gene>
<feature type="chain" id="PRO_5043314604" description="Letm1 RBD domain-containing protein" evidence="8">
    <location>
        <begin position="22"/>
        <end position="312"/>
    </location>
</feature>
<dbReference type="PROSITE" id="PS51758">
    <property type="entry name" value="LETM1_RBD"/>
    <property type="match status" value="1"/>
</dbReference>
<dbReference type="EMBL" id="CANTFM010002281">
    <property type="protein sequence ID" value="CAI5745427.1"/>
    <property type="molecule type" value="Genomic_DNA"/>
</dbReference>
<organism evidence="10 11">
    <name type="scientific">Peronospora destructor</name>
    <dbReference type="NCBI Taxonomy" id="86335"/>
    <lineage>
        <taxon>Eukaryota</taxon>
        <taxon>Sar</taxon>
        <taxon>Stramenopiles</taxon>
        <taxon>Oomycota</taxon>
        <taxon>Peronosporomycetes</taxon>
        <taxon>Peronosporales</taxon>
        <taxon>Peronosporaceae</taxon>
        <taxon>Peronospora</taxon>
    </lineage>
</organism>
<dbReference type="InterPro" id="IPR033122">
    <property type="entry name" value="LETM1-like_RBD"/>
</dbReference>
<keyword evidence="8" id="KW-0732">Signal</keyword>
<name>A0AAV0V8E0_9STRA</name>
<feature type="domain" description="Letm1 RBD" evidence="9">
    <location>
        <begin position="109"/>
        <end position="312"/>
    </location>
</feature>
<dbReference type="AlphaFoldDB" id="A0AAV0V8E0"/>
<dbReference type="Pfam" id="PF07766">
    <property type="entry name" value="LETM1_RBD"/>
    <property type="match status" value="1"/>
</dbReference>
<keyword evidence="5 7" id="KW-0496">Mitochondrion</keyword>
<evidence type="ECO:0000313" key="10">
    <source>
        <dbReference type="EMBL" id="CAI5745427.1"/>
    </source>
</evidence>
<evidence type="ECO:0000256" key="4">
    <source>
        <dbReference type="ARBA" id="ARBA00022989"/>
    </source>
</evidence>
<comment type="subcellular location">
    <subcellularLocation>
        <location evidence="1">Mitochondrion inner membrane</location>
        <topology evidence="1">Single-pass membrane protein</topology>
    </subcellularLocation>
</comment>
<evidence type="ECO:0000256" key="1">
    <source>
        <dbReference type="ARBA" id="ARBA00004434"/>
    </source>
</evidence>
<evidence type="ECO:0000256" key="8">
    <source>
        <dbReference type="SAM" id="SignalP"/>
    </source>
</evidence>
<evidence type="ECO:0000256" key="2">
    <source>
        <dbReference type="ARBA" id="ARBA00022692"/>
    </source>
</evidence>
<keyword evidence="3" id="KW-0999">Mitochondrion inner membrane</keyword>
<evidence type="ECO:0000313" key="11">
    <source>
        <dbReference type="Proteomes" id="UP001162029"/>
    </source>
</evidence>
<keyword evidence="11" id="KW-1185">Reference proteome</keyword>
<evidence type="ECO:0000256" key="3">
    <source>
        <dbReference type="ARBA" id="ARBA00022792"/>
    </source>
</evidence>
<dbReference type="InterPro" id="IPR044202">
    <property type="entry name" value="LETM1/MDM38-like"/>
</dbReference>
<evidence type="ECO:0000259" key="9">
    <source>
        <dbReference type="PROSITE" id="PS51758"/>
    </source>
</evidence>
<dbReference type="GO" id="GO:0043022">
    <property type="term" value="F:ribosome binding"/>
    <property type="evidence" value="ECO:0007669"/>
    <property type="project" value="InterPro"/>
</dbReference>